<protein>
    <recommendedName>
        <fullName evidence="7">UPF0761 membrane protein V4F39_19485</fullName>
    </recommendedName>
</protein>
<comment type="similarity">
    <text evidence="7">Belongs to the UPF0761 family.</text>
</comment>
<feature type="transmembrane region" description="Helical" evidence="7">
    <location>
        <begin position="193"/>
        <end position="213"/>
    </location>
</feature>
<dbReference type="Proteomes" id="UP001336250">
    <property type="component" value="Unassembled WGS sequence"/>
</dbReference>
<evidence type="ECO:0000256" key="6">
    <source>
        <dbReference type="ARBA" id="ARBA00023136"/>
    </source>
</evidence>
<keyword evidence="4 7" id="KW-0812">Transmembrane</keyword>
<keyword evidence="2 7" id="KW-1003">Cell membrane</keyword>
<comment type="caution">
    <text evidence="8">The sequence shown here is derived from an EMBL/GenBank/DDBJ whole genome shotgun (WGS) entry which is preliminary data.</text>
</comment>
<dbReference type="PANTHER" id="PTHR30213">
    <property type="entry name" value="INNER MEMBRANE PROTEIN YHJD"/>
    <property type="match status" value="1"/>
</dbReference>
<evidence type="ECO:0000256" key="1">
    <source>
        <dbReference type="ARBA" id="ARBA00004651"/>
    </source>
</evidence>
<gene>
    <name evidence="8" type="ORF">V4F39_19485</name>
</gene>
<dbReference type="InterPro" id="IPR017039">
    <property type="entry name" value="Virul_fac_BrkB"/>
</dbReference>
<evidence type="ECO:0000313" key="8">
    <source>
        <dbReference type="EMBL" id="MEF7616106.1"/>
    </source>
</evidence>
<sequence>MPSVTLVRRSWRDRALRAADTLRTWPWLDTVRTLRDRFREDRLGLTASSLTFTTLIALVPLVTVMLAVFSAFPMFSSFRVSLERYFLQTLVPDNIAKPVLTAVTQFARQATKLGSVGLVVLLLTALALMLTIDRTLNTIWRVRRPRPIAQRVLVYWAAITLGPLVLGVSLSMTSYAISASKGLVGTMPDAVNLLLNLLEFALQAAVVAGLFHYVPNTDVRWRHALAGGVFCAVGFEVAKKLLAWYVALVPTYSTVYGAFATLPILLLWMYIGWVIVLLGAVIAAYAPSLSMRIVRRRAVPGHRFTLALGVLRLLLEAHQGDRHGLTIRQLAEQLRTDPLLVETVVDALIDIDWVGRLEEAGGQRHVLLADPAHVPLQALVDELLLVPDAGTQVFRERSSLGALRLGDVL</sequence>
<dbReference type="GO" id="GO:0005886">
    <property type="term" value="C:plasma membrane"/>
    <property type="evidence" value="ECO:0007669"/>
    <property type="project" value="UniProtKB-SubCell"/>
</dbReference>
<keyword evidence="9" id="KW-1185">Reference proteome</keyword>
<keyword evidence="5 7" id="KW-1133">Transmembrane helix</keyword>
<dbReference type="Pfam" id="PF03631">
    <property type="entry name" value="Virul_fac_BrkB"/>
    <property type="match status" value="1"/>
</dbReference>
<feature type="transmembrane region" description="Helical" evidence="7">
    <location>
        <begin position="267"/>
        <end position="287"/>
    </location>
</feature>
<evidence type="ECO:0000256" key="7">
    <source>
        <dbReference type="HAMAP-Rule" id="MF_00672"/>
    </source>
</evidence>
<feature type="transmembrane region" description="Helical" evidence="7">
    <location>
        <begin position="43"/>
        <end position="72"/>
    </location>
</feature>
<comment type="subcellular location">
    <subcellularLocation>
        <location evidence="1 7">Cell membrane</location>
        <topology evidence="1 7">Multi-pass membrane protein</topology>
    </subcellularLocation>
</comment>
<proteinExistence type="inferred from homology"/>
<dbReference type="RefSeq" id="WP_332291481.1">
    <property type="nucleotide sequence ID" value="NZ_JAZIBG010000036.1"/>
</dbReference>
<reference evidence="8 9" key="1">
    <citation type="submission" date="2024-02" db="EMBL/GenBank/DDBJ databases">
        <title>Genome sequence of Aquincola sp. MAHUQ-54.</title>
        <authorList>
            <person name="Huq M.A."/>
        </authorList>
    </citation>
    <scope>NUCLEOTIDE SEQUENCE [LARGE SCALE GENOMIC DNA]</scope>
    <source>
        <strain evidence="8 9">MAHUQ-54</strain>
    </source>
</reference>
<evidence type="ECO:0000256" key="4">
    <source>
        <dbReference type="ARBA" id="ARBA00022692"/>
    </source>
</evidence>
<organism evidence="8 9">
    <name type="scientific">Aquincola agrisoli</name>
    <dbReference type="NCBI Taxonomy" id="3119538"/>
    <lineage>
        <taxon>Bacteria</taxon>
        <taxon>Pseudomonadati</taxon>
        <taxon>Pseudomonadota</taxon>
        <taxon>Betaproteobacteria</taxon>
        <taxon>Burkholderiales</taxon>
        <taxon>Sphaerotilaceae</taxon>
        <taxon>Aquincola</taxon>
    </lineage>
</organism>
<name>A0AAW9Q8H6_9BURK</name>
<accession>A0AAW9Q8H6</accession>
<dbReference type="PANTHER" id="PTHR30213:SF0">
    <property type="entry name" value="UPF0761 MEMBRANE PROTEIN YIHY"/>
    <property type="match status" value="1"/>
</dbReference>
<dbReference type="AlphaFoldDB" id="A0AAW9Q8H6"/>
<feature type="transmembrane region" description="Helical" evidence="7">
    <location>
        <begin position="153"/>
        <end position="173"/>
    </location>
</feature>
<dbReference type="HAMAP" id="MF_00672">
    <property type="entry name" value="UPF0761"/>
    <property type="match status" value="1"/>
</dbReference>
<keyword evidence="3" id="KW-0997">Cell inner membrane</keyword>
<dbReference type="NCBIfam" id="TIGR00765">
    <property type="entry name" value="yihY_not_rbn"/>
    <property type="match status" value="1"/>
</dbReference>
<dbReference type="InterPro" id="IPR023679">
    <property type="entry name" value="UPF0761_bac"/>
</dbReference>
<evidence type="ECO:0000256" key="5">
    <source>
        <dbReference type="ARBA" id="ARBA00022989"/>
    </source>
</evidence>
<evidence type="ECO:0000313" key="9">
    <source>
        <dbReference type="Proteomes" id="UP001336250"/>
    </source>
</evidence>
<feature type="transmembrane region" description="Helical" evidence="7">
    <location>
        <begin position="113"/>
        <end position="132"/>
    </location>
</feature>
<dbReference type="EMBL" id="JAZIBG010000036">
    <property type="protein sequence ID" value="MEF7616106.1"/>
    <property type="molecule type" value="Genomic_DNA"/>
</dbReference>
<keyword evidence="6 7" id="KW-0472">Membrane</keyword>
<evidence type="ECO:0000256" key="3">
    <source>
        <dbReference type="ARBA" id="ARBA00022519"/>
    </source>
</evidence>
<evidence type="ECO:0000256" key="2">
    <source>
        <dbReference type="ARBA" id="ARBA00022475"/>
    </source>
</evidence>
<feature type="transmembrane region" description="Helical" evidence="7">
    <location>
        <begin position="225"/>
        <end position="247"/>
    </location>
</feature>